<dbReference type="Gene3D" id="2.160.20.10">
    <property type="entry name" value="Single-stranded right-handed beta-helix, Pectin lyase-like"/>
    <property type="match status" value="1"/>
</dbReference>
<keyword evidence="4" id="KW-0732">Signal</keyword>
<evidence type="ECO:0000313" key="7">
    <source>
        <dbReference type="Proteomes" id="UP000305675"/>
    </source>
</evidence>
<dbReference type="SUPFAM" id="SSF51126">
    <property type="entry name" value="Pectin lyase-like"/>
    <property type="match status" value="1"/>
</dbReference>
<comment type="caution">
    <text evidence="6">The sequence shown here is derived from an EMBL/GenBank/DDBJ whole genome shotgun (WGS) entry which is preliminary data.</text>
</comment>
<reference evidence="6 7" key="1">
    <citation type="submission" date="2019-04" db="EMBL/GenBank/DDBJ databases">
        <authorList>
            <person name="Hwang J.C."/>
        </authorList>
    </citation>
    <scope>NUCLEOTIDE SEQUENCE [LARGE SCALE GENOMIC DNA]</scope>
    <source>
        <strain evidence="6 7">IMCC35002</strain>
    </source>
</reference>
<sequence length="428" mass="46910">MFARLLLQFSCLLSLCLSASVWAQLHSVSSSDSLSLALQQAQDGDVIELAAGTYQGQFQIDKSLSLVGEPGAIFDGGGSGSVLKISASGVKIFQLVFQNWGSVVFANDAAIRIMKSASDISISHSQFDGRGFGIHAIEASNIRISNNTMNGDQKAPAVMRGDAIYVKHSTSVTITDNLIQGGRDGIYAESSSGVVIDDNRMSQMQYPVHFMYATDSSASRNRAENVVGGYAIMGSERIKTSHNWVRGATEFGLLLNLSNDSEVSDNWVEQVFNPESDKVFDGEGKGIYIYGAQDNRVFANRIETSQIGIAMAMGGEKNQIHDNAFIHNQVQVKYVGESQLDWSGNYWSSYQGWDLDQDGFGDQFYRPNDALDKLFWIYPEAKFLMSSPAVSVLRWLQQQFAELNPQGITDSQPRLSPLATQAVRGMQP</sequence>
<dbReference type="SMART" id="SM00722">
    <property type="entry name" value="CASH"/>
    <property type="match status" value="2"/>
</dbReference>
<dbReference type="InterPro" id="IPR022441">
    <property type="entry name" value="Para_beta_helix_rpt-2"/>
</dbReference>
<protein>
    <submittedName>
        <fullName evidence="6">Nitrous oxide reductase family maturation protein NosD</fullName>
    </submittedName>
</protein>
<gene>
    <name evidence="6" type="primary">nosD</name>
    <name evidence="6" type="ORF">FCL42_19255</name>
</gene>
<dbReference type="PANTHER" id="PTHR22990:SF15">
    <property type="entry name" value="F-BOX ONLY PROTEIN 10"/>
    <property type="match status" value="1"/>
</dbReference>
<dbReference type="InterPro" id="IPR011050">
    <property type="entry name" value="Pectin_lyase_fold/virulence"/>
</dbReference>
<feature type="chain" id="PRO_5020438208" evidence="4">
    <location>
        <begin position="24"/>
        <end position="428"/>
    </location>
</feature>
<feature type="domain" description="Carbohydrate-binding/sugar hydrolysis" evidence="5">
    <location>
        <begin position="195"/>
        <end position="363"/>
    </location>
</feature>
<evidence type="ECO:0000256" key="3">
    <source>
        <dbReference type="ARBA" id="ARBA00022786"/>
    </source>
</evidence>
<dbReference type="InterPro" id="IPR006626">
    <property type="entry name" value="PbH1"/>
</dbReference>
<dbReference type="InterPro" id="IPR007742">
    <property type="entry name" value="NosD_dom"/>
</dbReference>
<dbReference type="OrthoDB" id="9767990at2"/>
<dbReference type="InterPro" id="IPR012334">
    <property type="entry name" value="Pectin_lyas_fold"/>
</dbReference>
<comment type="pathway">
    <text evidence="1">Protein modification; protein ubiquitination.</text>
</comment>
<proteinExistence type="predicted"/>
<keyword evidence="7" id="KW-1185">Reference proteome</keyword>
<keyword evidence="2" id="KW-0677">Repeat</keyword>
<organism evidence="6 7">
    <name type="scientific">Ferrimonas aestuarii</name>
    <dbReference type="NCBI Taxonomy" id="2569539"/>
    <lineage>
        <taxon>Bacteria</taxon>
        <taxon>Pseudomonadati</taxon>
        <taxon>Pseudomonadota</taxon>
        <taxon>Gammaproteobacteria</taxon>
        <taxon>Alteromonadales</taxon>
        <taxon>Ferrimonadaceae</taxon>
        <taxon>Ferrimonas</taxon>
    </lineage>
</organism>
<dbReference type="PANTHER" id="PTHR22990">
    <property type="entry name" value="F-BOX ONLY PROTEIN"/>
    <property type="match status" value="1"/>
</dbReference>
<dbReference type="AlphaFoldDB" id="A0A4U1BFV7"/>
<evidence type="ECO:0000256" key="2">
    <source>
        <dbReference type="ARBA" id="ARBA00022737"/>
    </source>
</evidence>
<dbReference type="InterPro" id="IPR006633">
    <property type="entry name" value="Carb-bd_sugar_hydrolysis-dom"/>
</dbReference>
<feature type="domain" description="Carbohydrate-binding/sugar hydrolysis" evidence="5">
    <location>
        <begin position="41"/>
        <end position="189"/>
    </location>
</feature>
<keyword evidence="3" id="KW-0833">Ubl conjugation pathway</keyword>
<dbReference type="Proteomes" id="UP000305675">
    <property type="component" value="Unassembled WGS sequence"/>
</dbReference>
<accession>A0A4U1BFV7</accession>
<dbReference type="NCBIfam" id="TIGR03804">
    <property type="entry name" value="para_beta_helix"/>
    <property type="match status" value="1"/>
</dbReference>
<dbReference type="InterPro" id="IPR051550">
    <property type="entry name" value="SCF-Subunits/Alg-Epimerases"/>
</dbReference>
<dbReference type="Pfam" id="PF05048">
    <property type="entry name" value="NosD"/>
    <property type="match status" value="1"/>
</dbReference>
<dbReference type="InterPro" id="IPR026464">
    <property type="entry name" value="NosD_copper_fam"/>
</dbReference>
<evidence type="ECO:0000313" key="6">
    <source>
        <dbReference type="EMBL" id="TKB50155.1"/>
    </source>
</evidence>
<evidence type="ECO:0000256" key="1">
    <source>
        <dbReference type="ARBA" id="ARBA00004906"/>
    </source>
</evidence>
<feature type="signal peptide" evidence="4">
    <location>
        <begin position="1"/>
        <end position="23"/>
    </location>
</feature>
<evidence type="ECO:0000256" key="4">
    <source>
        <dbReference type="SAM" id="SignalP"/>
    </source>
</evidence>
<dbReference type="SMART" id="SM00710">
    <property type="entry name" value="PbH1"/>
    <property type="match status" value="7"/>
</dbReference>
<dbReference type="EMBL" id="SWCJ01000022">
    <property type="protein sequence ID" value="TKB50155.1"/>
    <property type="molecule type" value="Genomic_DNA"/>
</dbReference>
<evidence type="ECO:0000259" key="5">
    <source>
        <dbReference type="SMART" id="SM00722"/>
    </source>
</evidence>
<dbReference type="RefSeq" id="WP_136865061.1">
    <property type="nucleotide sequence ID" value="NZ_SWCJ01000022.1"/>
</dbReference>
<name>A0A4U1BFV7_9GAMM</name>
<dbReference type="NCBIfam" id="TIGR04247">
    <property type="entry name" value="NosD_copper_fam"/>
    <property type="match status" value="1"/>
</dbReference>